<proteinExistence type="predicted"/>
<organism evidence="5 6">
    <name type="scientific">Cinchona calisaya</name>
    <dbReference type="NCBI Taxonomy" id="153742"/>
    <lineage>
        <taxon>Eukaryota</taxon>
        <taxon>Viridiplantae</taxon>
        <taxon>Streptophyta</taxon>
        <taxon>Embryophyta</taxon>
        <taxon>Tracheophyta</taxon>
        <taxon>Spermatophyta</taxon>
        <taxon>Magnoliopsida</taxon>
        <taxon>eudicotyledons</taxon>
        <taxon>Gunneridae</taxon>
        <taxon>Pentapetalae</taxon>
        <taxon>asterids</taxon>
        <taxon>lamiids</taxon>
        <taxon>Gentianales</taxon>
        <taxon>Rubiaceae</taxon>
        <taxon>Cinchonoideae</taxon>
        <taxon>Cinchoneae</taxon>
        <taxon>Cinchona</taxon>
    </lineage>
</organism>
<evidence type="ECO:0000256" key="3">
    <source>
        <dbReference type="ARBA" id="ARBA00023027"/>
    </source>
</evidence>
<gene>
    <name evidence="5" type="ORF">ACH5RR_019038</name>
</gene>
<dbReference type="AlphaFoldDB" id="A0ABD2ZN63"/>
<evidence type="ECO:0000313" key="6">
    <source>
        <dbReference type="Proteomes" id="UP001630127"/>
    </source>
</evidence>
<comment type="cofactor">
    <cofactor evidence="1">
        <name>NAD(+)</name>
        <dbReference type="ChEBI" id="CHEBI:57540"/>
    </cofactor>
</comment>
<dbReference type="InterPro" id="IPR044516">
    <property type="entry name" value="UXS-like"/>
</dbReference>
<dbReference type="EMBL" id="JBJUIK010000008">
    <property type="protein sequence ID" value="KAL3520889.1"/>
    <property type="molecule type" value="Genomic_DNA"/>
</dbReference>
<dbReference type="InterPro" id="IPR036291">
    <property type="entry name" value="NAD(P)-bd_dom_sf"/>
</dbReference>
<evidence type="ECO:0000313" key="5">
    <source>
        <dbReference type="EMBL" id="KAL3520889.1"/>
    </source>
</evidence>
<evidence type="ECO:0000256" key="1">
    <source>
        <dbReference type="ARBA" id="ARBA00001911"/>
    </source>
</evidence>
<keyword evidence="2" id="KW-0210">Decarboxylase</keyword>
<comment type="caution">
    <text evidence="5">The sequence shown here is derived from an EMBL/GenBank/DDBJ whole genome shotgun (WGS) entry which is preliminary data.</text>
</comment>
<sequence length="158" mass="17106">MLSVINAGAVEVKGWQVHVGLQYNELLVLADGAIVVGESGLPVSIGKNGTVFAGYPMTDLKTAIETVGDYTQIQVQVDRLMESDHVGPFNLGNPGEFTMLEFAQVVRETTDSSATIAFKPNIADDPHKRKPDISKAKELLNLEPKISLREGLPKMVSE</sequence>
<protein>
    <submittedName>
        <fullName evidence="5">Uncharacterized protein</fullName>
    </submittedName>
</protein>
<evidence type="ECO:0000256" key="4">
    <source>
        <dbReference type="ARBA" id="ARBA00023239"/>
    </source>
</evidence>
<name>A0ABD2ZN63_9GENT</name>
<dbReference type="SUPFAM" id="SSF51735">
    <property type="entry name" value="NAD(P)-binding Rossmann-fold domains"/>
    <property type="match status" value="1"/>
</dbReference>
<keyword evidence="6" id="KW-1185">Reference proteome</keyword>
<dbReference type="Gene3D" id="3.40.50.720">
    <property type="entry name" value="NAD(P)-binding Rossmann-like Domain"/>
    <property type="match status" value="1"/>
</dbReference>
<accession>A0ABD2ZN63</accession>
<evidence type="ECO:0000256" key="2">
    <source>
        <dbReference type="ARBA" id="ARBA00022793"/>
    </source>
</evidence>
<dbReference type="PANTHER" id="PTHR43078:SF22">
    <property type="entry name" value="UDP-GLUCURONIC ACID DECARBOXYLASE 1"/>
    <property type="match status" value="1"/>
</dbReference>
<dbReference type="GO" id="GO:0016831">
    <property type="term" value="F:carboxy-lyase activity"/>
    <property type="evidence" value="ECO:0007669"/>
    <property type="project" value="UniProtKB-KW"/>
</dbReference>
<keyword evidence="3" id="KW-0520">NAD</keyword>
<dbReference type="Proteomes" id="UP001630127">
    <property type="component" value="Unassembled WGS sequence"/>
</dbReference>
<reference evidence="5 6" key="1">
    <citation type="submission" date="2024-11" db="EMBL/GenBank/DDBJ databases">
        <title>A near-complete genome assembly of Cinchona calisaya.</title>
        <authorList>
            <person name="Lian D.C."/>
            <person name="Zhao X.W."/>
            <person name="Wei L."/>
        </authorList>
    </citation>
    <scope>NUCLEOTIDE SEQUENCE [LARGE SCALE GENOMIC DNA]</scope>
    <source>
        <tissue evidence="5">Nenye</tissue>
    </source>
</reference>
<keyword evidence="4" id="KW-0456">Lyase</keyword>
<dbReference type="PANTHER" id="PTHR43078">
    <property type="entry name" value="UDP-GLUCURONIC ACID DECARBOXYLASE-RELATED"/>
    <property type="match status" value="1"/>
</dbReference>